<comment type="caution">
    <text evidence="2">The sequence shown here is derived from an EMBL/GenBank/DDBJ whole genome shotgun (WGS) entry which is preliminary data.</text>
</comment>
<sequence>MSILKTIALSSAVLGLAITPGFAAKQGQKAGKVTVSESFSDWGINWGSSGNYIAKVFVTEHNGQIILCGAGYLKGAITANFNNQALTGTYLTLNGENILNGLRFFSNARTAKNLPKTKANCAYTKATGPIKASDRFRFESRRNKYWD</sequence>
<feature type="chain" id="PRO_5046180474" evidence="1">
    <location>
        <begin position="24"/>
        <end position="147"/>
    </location>
</feature>
<proteinExistence type="predicted"/>
<keyword evidence="3" id="KW-1185">Reference proteome</keyword>
<dbReference type="EMBL" id="BMZF01000001">
    <property type="protein sequence ID" value="GHA42800.1"/>
    <property type="molecule type" value="Genomic_DNA"/>
</dbReference>
<dbReference type="Proteomes" id="UP000634455">
    <property type="component" value="Unassembled WGS sequence"/>
</dbReference>
<accession>A0ABQ3CUA1</accession>
<dbReference type="RefSeq" id="WP_189638908.1">
    <property type="nucleotide sequence ID" value="NZ_BMZF01000001.1"/>
</dbReference>
<reference evidence="3" key="1">
    <citation type="journal article" date="2019" name="Int. J. Syst. Evol. Microbiol.">
        <title>The Global Catalogue of Microorganisms (GCM) 10K type strain sequencing project: providing services to taxonomists for standard genome sequencing and annotation.</title>
        <authorList>
            <consortium name="The Broad Institute Genomics Platform"/>
            <consortium name="The Broad Institute Genome Sequencing Center for Infectious Disease"/>
            <person name="Wu L."/>
            <person name="Ma J."/>
        </authorList>
    </citation>
    <scope>NUCLEOTIDE SEQUENCE [LARGE SCALE GENOMIC DNA]</scope>
    <source>
        <strain evidence="3">KCTC 32465</strain>
    </source>
</reference>
<organism evidence="2 3">
    <name type="scientific">Paramylibacter ulvae</name>
    <dbReference type="NCBI Taxonomy" id="1651968"/>
    <lineage>
        <taxon>Bacteria</taxon>
        <taxon>Pseudomonadati</taxon>
        <taxon>Pseudomonadota</taxon>
        <taxon>Alphaproteobacteria</taxon>
        <taxon>Rhodobacterales</taxon>
        <taxon>Paracoccaceae</taxon>
        <taxon>Paramylibacter</taxon>
    </lineage>
</organism>
<evidence type="ECO:0000313" key="2">
    <source>
        <dbReference type="EMBL" id="GHA42800.1"/>
    </source>
</evidence>
<evidence type="ECO:0000256" key="1">
    <source>
        <dbReference type="SAM" id="SignalP"/>
    </source>
</evidence>
<evidence type="ECO:0000313" key="3">
    <source>
        <dbReference type="Proteomes" id="UP000634455"/>
    </source>
</evidence>
<keyword evidence="1" id="KW-0732">Signal</keyword>
<gene>
    <name evidence="2" type="ORF">GCM10008927_04150</name>
</gene>
<name>A0ABQ3CUA1_9RHOB</name>
<protein>
    <submittedName>
        <fullName evidence="2">Uncharacterized protein</fullName>
    </submittedName>
</protein>
<feature type="signal peptide" evidence="1">
    <location>
        <begin position="1"/>
        <end position="23"/>
    </location>
</feature>